<dbReference type="PANTHER" id="PTHR45631">
    <property type="entry name" value="OS07G0107800 PROTEIN-RELATED"/>
    <property type="match status" value="1"/>
</dbReference>
<evidence type="ECO:0000256" key="1">
    <source>
        <dbReference type="ARBA" id="ARBA00004167"/>
    </source>
</evidence>
<keyword evidence="12 18" id="KW-0067">ATP-binding</keyword>
<evidence type="ECO:0000313" key="21">
    <source>
        <dbReference type="Proteomes" id="UP000504603"/>
    </source>
</evidence>
<evidence type="ECO:0000256" key="11">
    <source>
        <dbReference type="ARBA" id="ARBA00022777"/>
    </source>
</evidence>
<keyword evidence="11" id="KW-0418">Kinase</keyword>
<dbReference type="Pfam" id="PF07714">
    <property type="entry name" value="PK_Tyr_Ser-Thr"/>
    <property type="match status" value="1"/>
</dbReference>
<evidence type="ECO:0000256" key="7">
    <source>
        <dbReference type="ARBA" id="ARBA00022692"/>
    </source>
</evidence>
<keyword evidence="13 19" id="KW-1133">Transmembrane helix</keyword>
<evidence type="ECO:0000256" key="10">
    <source>
        <dbReference type="ARBA" id="ARBA00022741"/>
    </source>
</evidence>
<keyword evidence="10 18" id="KW-0547">Nucleotide-binding</keyword>
<protein>
    <recommendedName>
        <fullName evidence="2">non-specific serine/threonine protein kinase</fullName>
        <ecNumber evidence="2">2.7.11.1</ecNumber>
    </recommendedName>
</protein>
<evidence type="ECO:0000256" key="14">
    <source>
        <dbReference type="ARBA" id="ARBA00023136"/>
    </source>
</evidence>
<evidence type="ECO:0000256" key="19">
    <source>
        <dbReference type="SAM" id="Phobius"/>
    </source>
</evidence>
<dbReference type="SUPFAM" id="SSF56112">
    <property type="entry name" value="Protein kinase-like (PK-like)"/>
    <property type="match status" value="1"/>
</dbReference>
<evidence type="ECO:0000256" key="8">
    <source>
        <dbReference type="ARBA" id="ARBA00022729"/>
    </source>
</evidence>
<dbReference type="InterPro" id="IPR003591">
    <property type="entry name" value="Leu-rich_rpt_typical-subtyp"/>
</dbReference>
<keyword evidence="3" id="KW-0723">Serine/threonine-protein kinase</keyword>
<evidence type="ECO:0000259" key="20">
    <source>
        <dbReference type="PROSITE" id="PS50011"/>
    </source>
</evidence>
<evidence type="ECO:0000256" key="17">
    <source>
        <dbReference type="ARBA" id="ARBA00048679"/>
    </source>
</evidence>
<dbReference type="InterPro" id="IPR032675">
    <property type="entry name" value="LRR_dom_sf"/>
</dbReference>
<dbReference type="Pfam" id="PF13855">
    <property type="entry name" value="LRR_8"/>
    <property type="match status" value="1"/>
</dbReference>
<evidence type="ECO:0000313" key="22">
    <source>
        <dbReference type="RefSeq" id="XP_022144876.1"/>
    </source>
</evidence>
<evidence type="ECO:0000256" key="16">
    <source>
        <dbReference type="ARBA" id="ARBA00047899"/>
    </source>
</evidence>
<dbReference type="InterPro" id="IPR000719">
    <property type="entry name" value="Prot_kinase_dom"/>
</dbReference>
<dbReference type="Pfam" id="PF12819">
    <property type="entry name" value="Malectin_like"/>
    <property type="match status" value="1"/>
</dbReference>
<feature type="domain" description="Protein kinase" evidence="20">
    <location>
        <begin position="624"/>
        <end position="906"/>
    </location>
</feature>
<comment type="catalytic activity">
    <reaction evidence="16">
        <text>L-threonyl-[protein] + ATP = O-phospho-L-threonyl-[protein] + ADP + H(+)</text>
        <dbReference type="Rhea" id="RHEA:46608"/>
        <dbReference type="Rhea" id="RHEA-COMP:11060"/>
        <dbReference type="Rhea" id="RHEA-COMP:11605"/>
        <dbReference type="ChEBI" id="CHEBI:15378"/>
        <dbReference type="ChEBI" id="CHEBI:30013"/>
        <dbReference type="ChEBI" id="CHEBI:30616"/>
        <dbReference type="ChEBI" id="CHEBI:61977"/>
        <dbReference type="ChEBI" id="CHEBI:456216"/>
        <dbReference type="EC" id="2.7.11.1"/>
    </reaction>
</comment>
<dbReference type="GO" id="GO:0005524">
    <property type="term" value="F:ATP binding"/>
    <property type="evidence" value="ECO:0007669"/>
    <property type="project" value="UniProtKB-UniRule"/>
</dbReference>
<keyword evidence="14 19" id="KW-0472">Membrane</keyword>
<dbReference type="Proteomes" id="UP000504603">
    <property type="component" value="Unplaced"/>
</dbReference>
<dbReference type="RefSeq" id="XP_022144876.1">
    <property type="nucleotide sequence ID" value="XM_022289184.1"/>
</dbReference>
<keyword evidence="4" id="KW-0597">Phosphoprotein</keyword>
<evidence type="ECO:0000256" key="4">
    <source>
        <dbReference type="ARBA" id="ARBA00022553"/>
    </source>
</evidence>
<dbReference type="Gene3D" id="3.80.10.10">
    <property type="entry name" value="Ribonuclease Inhibitor"/>
    <property type="match status" value="1"/>
</dbReference>
<dbReference type="EC" id="2.7.11.1" evidence="2"/>
<evidence type="ECO:0000256" key="18">
    <source>
        <dbReference type="PROSITE-ProRule" id="PRU10141"/>
    </source>
</evidence>
<evidence type="ECO:0000256" key="15">
    <source>
        <dbReference type="ARBA" id="ARBA00023170"/>
    </source>
</evidence>
<sequence length="911" mass="101214">MDLQLLWVGFFLCCGFWIISLGDQHGFLSLSCGGTTTFIDSSNISWIPDTDYIVAGNTSTVDNSKGSSSSNDHVRFFPDPRARKCYKLPLKNSSSSVLIRAQFVYKNYDKLGKPPTFSVSIGTAITATVNLNSHDPWIEEFVWSVNKETVSFCLHSIPQGGSPLISSLELRPMPRGAYGNGLLPSQALRKSYRINCGYTNGSLRYPSDPYDRIWDPDSNFKPFHVSSEFKVEANFDSMGVKEAPPAAVVETARVLARRDELSYNLPVEKEEGDYFVILYFGGILAVHPSFDVLVNGKVIESNYTVEIGEMRALYVIQHQIKGFFNITLKTVKFYPQVNAIELYQILHVPLEASSTTVSALQVIHQSTGLDLGWEDDPCSPKTWDHVGCEGNLVTSLELSNINLRSIGPIFGDILDLKILDLHNTSLSGEIVNLGSLTHLENLNLSFNKLTSFGSDLDNLSNLKILDLQNNSLQGIVPDSLGELEDLHLLNLENNRLEGTLPLSLNKGNLEIRTSGNLCLSFSTMTCNDVSSNPAIETPQVTVVPEKKEISSHNNNNHMPFTIIVSAVAATLLVLITLSLSLLLYMRKHSHHTTELTYSTKAAMELRNWNSAKVFSYKEIKAATNNFKEVIGRGSFGSVYLGKLPQGKLVAVKVRFDKTQLGADSFINEVHLLSQIRHQNLVCLEGFCNESKRQILVYEYLAGGSLADHIYGMNRKSVSLSWIRRLKVAVDAAKGLDYLHNGSEPRIIHRDVKCSNILLDMEMNGKVCDFGLSKQIPHPDATHVTTLVKGTAGYLDPEYYSTQQLTEKSDVYSFGVVLLELICGREPLSHTGTPDSFNLVLWAKPYLQAGAFEIVDESMRGMFDVESMKKTALIAIRCVERDASQRPNMAQVLAQLKEAYDAQIAYLSTFDH</sequence>
<feature type="binding site" evidence="18">
    <location>
        <position position="652"/>
    </location>
    <ligand>
        <name>ATP</name>
        <dbReference type="ChEBI" id="CHEBI:30616"/>
    </ligand>
</feature>
<dbReference type="CDD" id="cd14066">
    <property type="entry name" value="STKc_IRAK"/>
    <property type="match status" value="1"/>
</dbReference>
<feature type="transmembrane region" description="Helical" evidence="19">
    <location>
        <begin position="560"/>
        <end position="584"/>
    </location>
</feature>
<dbReference type="InterPro" id="IPR011009">
    <property type="entry name" value="Kinase-like_dom_sf"/>
</dbReference>
<dbReference type="InterPro" id="IPR017441">
    <property type="entry name" value="Protein_kinase_ATP_BS"/>
</dbReference>
<dbReference type="SMART" id="SM00220">
    <property type="entry name" value="S_TKc"/>
    <property type="match status" value="1"/>
</dbReference>
<evidence type="ECO:0000256" key="13">
    <source>
        <dbReference type="ARBA" id="ARBA00022989"/>
    </source>
</evidence>
<dbReference type="GO" id="GO:0016020">
    <property type="term" value="C:membrane"/>
    <property type="evidence" value="ECO:0007669"/>
    <property type="project" value="UniProtKB-SubCell"/>
</dbReference>
<proteinExistence type="predicted"/>
<dbReference type="GeneID" id="111014448"/>
<dbReference type="Gene3D" id="1.10.510.10">
    <property type="entry name" value="Transferase(Phosphotransferase) domain 1"/>
    <property type="match status" value="1"/>
</dbReference>
<evidence type="ECO:0000256" key="6">
    <source>
        <dbReference type="ARBA" id="ARBA00022679"/>
    </source>
</evidence>
<dbReference type="InterPro" id="IPR008271">
    <property type="entry name" value="Ser/Thr_kinase_AS"/>
</dbReference>
<dbReference type="InterPro" id="IPR024788">
    <property type="entry name" value="Malectin-like_Carb-bd_dom"/>
</dbReference>
<evidence type="ECO:0000256" key="2">
    <source>
        <dbReference type="ARBA" id="ARBA00012513"/>
    </source>
</evidence>
<dbReference type="Gene3D" id="2.60.120.430">
    <property type="entry name" value="Galactose-binding lectin"/>
    <property type="match status" value="1"/>
</dbReference>
<dbReference type="Gene3D" id="3.30.200.20">
    <property type="entry name" value="Phosphorylase Kinase, domain 1"/>
    <property type="match status" value="1"/>
</dbReference>
<comment type="catalytic activity">
    <reaction evidence="17">
        <text>L-seryl-[protein] + ATP = O-phospho-L-seryl-[protein] + ADP + H(+)</text>
        <dbReference type="Rhea" id="RHEA:17989"/>
        <dbReference type="Rhea" id="RHEA-COMP:9863"/>
        <dbReference type="Rhea" id="RHEA-COMP:11604"/>
        <dbReference type="ChEBI" id="CHEBI:15378"/>
        <dbReference type="ChEBI" id="CHEBI:29999"/>
        <dbReference type="ChEBI" id="CHEBI:30616"/>
        <dbReference type="ChEBI" id="CHEBI:83421"/>
        <dbReference type="ChEBI" id="CHEBI:456216"/>
        <dbReference type="EC" id="2.7.11.1"/>
    </reaction>
</comment>
<dbReference type="SUPFAM" id="SSF52058">
    <property type="entry name" value="L domain-like"/>
    <property type="match status" value="1"/>
</dbReference>
<dbReference type="GO" id="GO:0004674">
    <property type="term" value="F:protein serine/threonine kinase activity"/>
    <property type="evidence" value="ECO:0007669"/>
    <property type="project" value="UniProtKB-KW"/>
</dbReference>
<dbReference type="InterPro" id="IPR001611">
    <property type="entry name" value="Leu-rich_rpt"/>
</dbReference>
<dbReference type="PROSITE" id="PS50011">
    <property type="entry name" value="PROTEIN_KINASE_DOM"/>
    <property type="match status" value="1"/>
</dbReference>
<organism evidence="21 22">
    <name type="scientific">Momordica charantia</name>
    <name type="common">Bitter gourd</name>
    <name type="synonym">Balsam pear</name>
    <dbReference type="NCBI Taxonomy" id="3673"/>
    <lineage>
        <taxon>Eukaryota</taxon>
        <taxon>Viridiplantae</taxon>
        <taxon>Streptophyta</taxon>
        <taxon>Embryophyta</taxon>
        <taxon>Tracheophyta</taxon>
        <taxon>Spermatophyta</taxon>
        <taxon>Magnoliopsida</taxon>
        <taxon>eudicotyledons</taxon>
        <taxon>Gunneridae</taxon>
        <taxon>Pentapetalae</taxon>
        <taxon>rosids</taxon>
        <taxon>fabids</taxon>
        <taxon>Cucurbitales</taxon>
        <taxon>Cucurbitaceae</taxon>
        <taxon>Momordiceae</taxon>
        <taxon>Momordica</taxon>
    </lineage>
</organism>
<name>A0A6J1CUQ2_MOMCH</name>
<keyword evidence="7 19" id="KW-0812">Transmembrane</keyword>
<keyword evidence="8" id="KW-0732">Signal</keyword>
<keyword evidence="5" id="KW-0433">Leucine-rich repeat</keyword>
<dbReference type="AlphaFoldDB" id="A0A6J1CUQ2"/>
<dbReference type="PANTHER" id="PTHR45631:SF21">
    <property type="entry name" value="PROTEIN KINASE DOMAIN-CONTAINING PROTEIN"/>
    <property type="match status" value="1"/>
</dbReference>
<dbReference type="KEGG" id="mcha:111014448"/>
<accession>A0A6J1CUQ2</accession>
<keyword evidence="21" id="KW-1185">Reference proteome</keyword>
<dbReference type="PROSITE" id="PS51450">
    <property type="entry name" value="LRR"/>
    <property type="match status" value="1"/>
</dbReference>
<reference evidence="22" key="1">
    <citation type="submission" date="2025-08" db="UniProtKB">
        <authorList>
            <consortium name="RefSeq"/>
        </authorList>
    </citation>
    <scope>IDENTIFICATION</scope>
</reference>
<keyword evidence="15" id="KW-0675">Receptor</keyword>
<comment type="subcellular location">
    <subcellularLocation>
        <location evidence="1">Membrane</location>
        <topology evidence="1">Single-pass membrane protein</topology>
    </subcellularLocation>
</comment>
<evidence type="ECO:0000256" key="5">
    <source>
        <dbReference type="ARBA" id="ARBA00022614"/>
    </source>
</evidence>
<dbReference type="PROSITE" id="PS00107">
    <property type="entry name" value="PROTEIN_KINASE_ATP"/>
    <property type="match status" value="1"/>
</dbReference>
<evidence type="ECO:0000256" key="3">
    <source>
        <dbReference type="ARBA" id="ARBA00022527"/>
    </source>
</evidence>
<dbReference type="FunFam" id="3.30.200.20:FF:000178">
    <property type="entry name" value="serine/threonine-protein kinase PBS1-like"/>
    <property type="match status" value="1"/>
</dbReference>
<dbReference type="PROSITE" id="PS00108">
    <property type="entry name" value="PROTEIN_KINASE_ST"/>
    <property type="match status" value="1"/>
</dbReference>
<dbReference type="OrthoDB" id="1882297at2759"/>
<dbReference type="SMART" id="SM00369">
    <property type="entry name" value="LRR_TYP"/>
    <property type="match status" value="2"/>
</dbReference>
<dbReference type="InterPro" id="IPR001245">
    <property type="entry name" value="Ser-Thr/Tyr_kinase_cat_dom"/>
</dbReference>
<gene>
    <name evidence="22" type="primary">LOC111014448</name>
</gene>
<evidence type="ECO:0000256" key="9">
    <source>
        <dbReference type="ARBA" id="ARBA00022737"/>
    </source>
</evidence>
<evidence type="ECO:0000256" key="12">
    <source>
        <dbReference type="ARBA" id="ARBA00022840"/>
    </source>
</evidence>
<dbReference type="FunFam" id="1.10.510.10:FF:000146">
    <property type="entry name" value="LRR receptor-like serine/threonine-protein kinase IOS1"/>
    <property type="match status" value="1"/>
</dbReference>
<keyword evidence="9" id="KW-0677">Repeat</keyword>
<keyword evidence="6" id="KW-0808">Transferase</keyword>